<evidence type="ECO:0000256" key="3">
    <source>
        <dbReference type="ARBA" id="ARBA00022448"/>
    </source>
</evidence>
<dbReference type="InterPro" id="IPR035906">
    <property type="entry name" value="MetI-like_sf"/>
</dbReference>
<evidence type="ECO:0000256" key="2">
    <source>
        <dbReference type="ARBA" id="ARBA00010072"/>
    </source>
</evidence>
<evidence type="ECO:0000256" key="9">
    <source>
        <dbReference type="RuleBase" id="RU363032"/>
    </source>
</evidence>
<evidence type="ECO:0000256" key="7">
    <source>
        <dbReference type="ARBA" id="ARBA00022989"/>
    </source>
</evidence>
<feature type="transmembrane region" description="Helical" evidence="9">
    <location>
        <begin position="20"/>
        <end position="39"/>
    </location>
</feature>
<dbReference type="FunFam" id="1.10.3720.10:FF:000006">
    <property type="entry name" value="Glutamate/aspartate ABC transporter, permease protein GltK"/>
    <property type="match status" value="1"/>
</dbReference>
<dbReference type="Pfam" id="PF00528">
    <property type="entry name" value="BPD_transp_1"/>
    <property type="match status" value="1"/>
</dbReference>
<reference evidence="11 12" key="1">
    <citation type="submission" date="2018-08" db="EMBL/GenBank/DDBJ databases">
        <title>A genome reference for cultivated species of the human gut microbiota.</title>
        <authorList>
            <person name="Zou Y."/>
            <person name="Xue W."/>
            <person name="Luo G."/>
        </authorList>
    </citation>
    <scope>NUCLEOTIDE SEQUENCE [LARGE SCALE GENOMIC DNA]</scope>
    <source>
        <strain evidence="11 12">AM25-6</strain>
    </source>
</reference>
<evidence type="ECO:0000256" key="4">
    <source>
        <dbReference type="ARBA" id="ARBA00022475"/>
    </source>
</evidence>
<dbReference type="PANTHER" id="PTHR30614:SF20">
    <property type="entry name" value="GLUTAMINE TRANSPORT SYSTEM PERMEASE PROTEIN GLNP"/>
    <property type="match status" value="1"/>
</dbReference>
<keyword evidence="8 9" id="KW-0472">Membrane</keyword>
<name>A0A3E3DY48_9FIRM</name>
<dbReference type="InterPro" id="IPR043429">
    <property type="entry name" value="ArtM/GltK/GlnP/TcyL/YhdX-like"/>
</dbReference>
<evidence type="ECO:0000256" key="8">
    <source>
        <dbReference type="ARBA" id="ARBA00023136"/>
    </source>
</evidence>
<evidence type="ECO:0000256" key="6">
    <source>
        <dbReference type="ARBA" id="ARBA00022970"/>
    </source>
</evidence>
<comment type="subcellular location">
    <subcellularLocation>
        <location evidence="1 9">Cell membrane</location>
        <topology evidence="1 9">Multi-pass membrane protein</topology>
    </subcellularLocation>
</comment>
<dbReference type="NCBIfam" id="TIGR01726">
    <property type="entry name" value="HEQRo_perm_3TM"/>
    <property type="match status" value="1"/>
</dbReference>
<evidence type="ECO:0000259" key="10">
    <source>
        <dbReference type="PROSITE" id="PS50928"/>
    </source>
</evidence>
<dbReference type="CDD" id="cd06261">
    <property type="entry name" value="TM_PBP2"/>
    <property type="match status" value="1"/>
</dbReference>
<keyword evidence="5 9" id="KW-0812">Transmembrane</keyword>
<evidence type="ECO:0000256" key="5">
    <source>
        <dbReference type="ARBA" id="ARBA00022692"/>
    </source>
</evidence>
<feature type="transmembrane region" description="Helical" evidence="9">
    <location>
        <begin position="51"/>
        <end position="72"/>
    </location>
</feature>
<keyword evidence="4" id="KW-1003">Cell membrane</keyword>
<organism evidence="11 12">
    <name type="scientific">Anaerofustis stercorihominis</name>
    <dbReference type="NCBI Taxonomy" id="214853"/>
    <lineage>
        <taxon>Bacteria</taxon>
        <taxon>Bacillati</taxon>
        <taxon>Bacillota</taxon>
        <taxon>Clostridia</taxon>
        <taxon>Eubacteriales</taxon>
        <taxon>Eubacteriaceae</taxon>
        <taxon>Anaerofustis</taxon>
    </lineage>
</organism>
<dbReference type="RefSeq" id="WP_117532031.1">
    <property type="nucleotide sequence ID" value="NZ_QUSM01000003.1"/>
</dbReference>
<evidence type="ECO:0000313" key="11">
    <source>
        <dbReference type="EMBL" id="RGD74192.1"/>
    </source>
</evidence>
<dbReference type="InterPro" id="IPR010065">
    <property type="entry name" value="AA_ABC_transptr_permease_3TM"/>
</dbReference>
<dbReference type="PROSITE" id="PS50928">
    <property type="entry name" value="ABC_TM1"/>
    <property type="match status" value="1"/>
</dbReference>
<dbReference type="AlphaFoldDB" id="A0A3E3DY48"/>
<comment type="similarity">
    <text evidence="2">Belongs to the binding-protein-dependent transport system permease family. HisMQ subfamily.</text>
</comment>
<comment type="caution">
    <text evidence="11">The sequence shown here is derived from an EMBL/GenBank/DDBJ whole genome shotgun (WGS) entry which is preliminary data.</text>
</comment>
<sequence>MTSVQISKLAAGTVSTIELTLISIVLGMILALVIAFMSIGRNKILKGIAWIYTWVFRGTPLLLQIMVVYFAIPLMVKQMVGSPLNFEPFTAAIIALTLNTAAYTSEIFRAGIQSIDKGQMEAAKALGMTYSQAMFKVIIPQTVSRIIPPFANEFIMILKDTSLVSTIGMADLMRVSKQFAASGDWSYYFVAGGIYLVLTSVCIVLFQRLEKKTSRYI</sequence>
<evidence type="ECO:0000256" key="1">
    <source>
        <dbReference type="ARBA" id="ARBA00004651"/>
    </source>
</evidence>
<dbReference type="Gene3D" id="1.10.3720.10">
    <property type="entry name" value="MetI-like"/>
    <property type="match status" value="1"/>
</dbReference>
<dbReference type="PANTHER" id="PTHR30614">
    <property type="entry name" value="MEMBRANE COMPONENT OF AMINO ACID ABC TRANSPORTER"/>
    <property type="match status" value="1"/>
</dbReference>
<dbReference type="InterPro" id="IPR000515">
    <property type="entry name" value="MetI-like"/>
</dbReference>
<dbReference type="SUPFAM" id="SSF161098">
    <property type="entry name" value="MetI-like"/>
    <property type="match status" value="1"/>
</dbReference>
<gene>
    <name evidence="11" type="ORF">DW687_05345</name>
</gene>
<dbReference type="GO" id="GO:0006865">
    <property type="term" value="P:amino acid transport"/>
    <property type="evidence" value="ECO:0007669"/>
    <property type="project" value="UniProtKB-KW"/>
</dbReference>
<dbReference type="GO" id="GO:0022857">
    <property type="term" value="F:transmembrane transporter activity"/>
    <property type="evidence" value="ECO:0007669"/>
    <property type="project" value="InterPro"/>
</dbReference>
<feature type="transmembrane region" description="Helical" evidence="9">
    <location>
        <begin position="185"/>
        <end position="206"/>
    </location>
</feature>
<dbReference type="EMBL" id="QUSM01000003">
    <property type="protein sequence ID" value="RGD74192.1"/>
    <property type="molecule type" value="Genomic_DNA"/>
</dbReference>
<dbReference type="Proteomes" id="UP000261212">
    <property type="component" value="Unassembled WGS sequence"/>
</dbReference>
<dbReference type="GO" id="GO:0043190">
    <property type="term" value="C:ATP-binding cassette (ABC) transporter complex"/>
    <property type="evidence" value="ECO:0007669"/>
    <property type="project" value="InterPro"/>
</dbReference>
<evidence type="ECO:0000313" key="12">
    <source>
        <dbReference type="Proteomes" id="UP000261212"/>
    </source>
</evidence>
<feature type="domain" description="ABC transmembrane type-1" evidence="10">
    <location>
        <begin position="13"/>
        <end position="206"/>
    </location>
</feature>
<protein>
    <submittedName>
        <fullName evidence="11">Amino acid ABC transporter permease</fullName>
    </submittedName>
</protein>
<keyword evidence="3 9" id="KW-0813">Transport</keyword>
<accession>A0A3E3DY48</accession>
<proteinExistence type="inferred from homology"/>
<keyword evidence="7 9" id="KW-1133">Transmembrane helix</keyword>
<keyword evidence="6" id="KW-0029">Amino-acid transport</keyword>